<reference evidence="3" key="1">
    <citation type="journal article" date="2015" name="Genome Announc.">
        <title>Draft genome sequence of the fungus Penicillium brasilianum MG11.</title>
        <authorList>
            <person name="Horn F."/>
            <person name="Linde J."/>
            <person name="Mattern D.J."/>
            <person name="Walther G."/>
            <person name="Guthke R."/>
            <person name="Brakhage A.A."/>
            <person name="Valiante V."/>
        </authorList>
    </citation>
    <scope>NUCLEOTIDE SEQUENCE [LARGE SCALE GENOMIC DNA]</scope>
    <source>
        <strain evidence="3">MG11</strain>
    </source>
</reference>
<organism evidence="2 3">
    <name type="scientific">Penicillium brasilianum</name>
    <dbReference type="NCBI Taxonomy" id="104259"/>
    <lineage>
        <taxon>Eukaryota</taxon>
        <taxon>Fungi</taxon>
        <taxon>Dikarya</taxon>
        <taxon>Ascomycota</taxon>
        <taxon>Pezizomycotina</taxon>
        <taxon>Eurotiomycetes</taxon>
        <taxon>Eurotiomycetidae</taxon>
        <taxon>Eurotiales</taxon>
        <taxon>Aspergillaceae</taxon>
        <taxon>Penicillium</taxon>
    </lineage>
</organism>
<keyword evidence="1" id="KW-0175">Coiled coil</keyword>
<evidence type="ECO:0000313" key="2">
    <source>
        <dbReference type="EMBL" id="CEO60418.1"/>
    </source>
</evidence>
<dbReference type="InterPro" id="IPR051035">
    <property type="entry name" value="Mito_inheritance_9"/>
</dbReference>
<dbReference type="OrthoDB" id="4368448at2759"/>
<dbReference type="PANTHER" id="PTHR36091">
    <property type="entry name" value="ALTERED INHERITANCE OF MITOCHONDRIA PROTEIN 9, MITOCHONDRIAL"/>
    <property type="match status" value="1"/>
</dbReference>
<dbReference type="AlphaFoldDB" id="A0A0F7VED4"/>
<evidence type="ECO:0000313" key="3">
    <source>
        <dbReference type="Proteomes" id="UP000042958"/>
    </source>
</evidence>
<dbReference type="PANTHER" id="PTHR36091:SF2">
    <property type="entry name" value="AMINOGLYCOSIDE PHOSPHOTRANSFERASE DOMAIN-CONTAINING PROTEIN"/>
    <property type="match status" value="1"/>
</dbReference>
<keyword evidence="3" id="KW-1185">Reference proteome</keyword>
<dbReference type="Proteomes" id="UP000042958">
    <property type="component" value="Unassembled WGS sequence"/>
</dbReference>
<dbReference type="EMBL" id="CDHK01000004">
    <property type="protein sequence ID" value="CEO60418.1"/>
    <property type="molecule type" value="Genomic_DNA"/>
</dbReference>
<sequence>MEELEQFEQVELLRRRQLQYYYVKMTAEKNPEHYEALTYDFSALRRRLFHHASDPWEGDNMTLKADLVTLLKNWTEVNRDAKAACPISFSDDESTECLRLVRAQSEADEQFTACLEAIGAGAEGWVPVAHYDEAKRCERKLKADALDAAETEEERARIEENWIFDDFCEEDYM</sequence>
<dbReference type="STRING" id="104259.A0A0F7VED4"/>
<dbReference type="GO" id="GO:0005739">
    <property type="term" value="C:mitochondrion"/>
    <property type="evidence" value="ECO:0007669"/>
    <property type="project" value="TreeGrafter"/>
</dbReference>
<feature type="coiled-coil region" evidence="1">
    <location>
        <begin position="134"/>
        <end position="161"/>
    </location>
</feature>
<keyword evidence="2" id="KW-0808">Transferase</keyword>
<accession>A0A0F7VED4</accession>
<proteinExistence type="predicted"/>
<name>A0A0F7VED4_PENBI</name>
<protein>
    <submittedName>
        <fullName evidence="2">Putative Phosphotransferase</fullName>
    </submittedName>
</protein>
<evidence type="ECO:0000256" key="1">
    <source>
        <dbReference type="SAM" id="Coils"/>
    </source>
</evidence>
<dbReference type="GO" id="GO:0016740">
    <property type="term" value="F:transferase activity"/>
    <property type="evidence" value="ECO:0007669"/>
    <property type="project" value="UniProtKB-KW"/>
</dbReference>
<gene>
    <name evidence="2" type="ORF">PMG11_05047</name>
</gene>